<dbReference type="Pfam" id="PF00364">
    <property type="entry name" value="Biotin_lipoyl"/>
    <property type="match status" value="1"/>
</dbReference>
<dbReference type="InterPro" id="IPR011053">
    <property type="entry name" value="Single_hybrid_motif"/>
</dbReference>
<dbReference type="OrthoDB" id="5708at2759"/>
<feature type="compositionally biased region" description="Polar residues" evidence="1">
    <location>
        <begin position="162"/>
        <end position="173"/>
    </location>
</feature>
<gene>
    <name evidence="3" type="ORF">GpartN1_g1188.t1</name>
</gene>
<reference evidence="3" key="1">
    <citation type="journal article" date="2022" name="Proc. Natl. Acad. Sci. U.S.A.">
        <title>Life cycle and functional genomics of the unicellular red alga Galdieria for elucidating algal and plant evolution and industrial use.</title>
        <authorList>
            <person name="Hirooka S."/>
            <person name="Itabashi T."/>
            <person name="Ichinose T.M."/>
            <person name="Onuma R."/>
            <person name="Fujiwara T."/>
            <person name="Yamashita S."/>
            <person name="Jong L.W."/>
            <person name="Tomita R."/>
            <person name="Iwane A.H."/>
            <person name="Miyagishima S.Y."/>
        </authorList>
    </citation>
    <scope>NUCLEOTIDE SEQUENCE</scope>
    <source>
        <strain evidence="3">NBRC 102759</strain>
    </source>
</reference>
<evidence type="ECO:0000256" key="1">
    <source>
        <dbReference type="SAM" id="MobiDB-lite"/>
    </source>
</evidence>
<evidence type="ECO:0000259" key="2">
    <source>
        <dbReference type="Pfam" id="PF00364"/>
    </source>
</evidence>
<accession>A0A9C7UNI8</accession>
<dbReference type="InterPro" id="IPR053217">
    <property type="entry name" value="ACC_Biotin_Carrier"/>
</dbReference>
<dbReference type="InterPro" id="IPR000089">
    <property type="entry name" value="Biotin_lipoyl"/>
</dbReference>
<feature type="compositionally biased region" description="Polar residues" evidence="1">
    <location>
        <begin position="135"/>
        <end position="145"/>
    </location>
</feature>
<keyword evidence="4" id="KW-1185">Reference proteome</keyword>
<evidence type="ECO:0000313" key="3">
    <source>
        <dbReference type="EMBL" id="GJQ09397.1"/>
    </source>
</evidence>
<feature type="domain" description="Lipoyl-binding" evidence="2">
    <location>
        <begin position="209"/>
        <end position="265"/>
    </location>
</feature>
<evidence type="ECO:0000313" key="4">
    <source>
        <dbReference type="Proteomes" id="UP001061958"/>
    </source>
</evidence>
<dbReference type="Gene3D" id="2.40.50.100">
    <property type="match status" value="1"/>
</dbReference>
<name>A0A9C7UNI8_9RHOD</name>
<dbReference type="SUPFAM" id="SSF51230">
    <property type="entry name" value="Single hybrid motif"/>
    <property type="match status" value="1"/>
</dbReference>
<proteinExistence type="predicted"/>
<sequence length="270" mass="30388">MNSFATCFINAAFFTPRHTTPSNKKVVNRCTGLKTCHLRHQTSLLFLRMSTRKDDQPTTDAEVPHDGADLTLEEIEQILRQFKESDLPHLYYRQGDSVIELRRKTNPQGSASSFSIPTSNVPHPQTYNIYVPGPDTSQMSLSSTQKTLSEEKLETSSTTEEQASIPQTPLTEIQTEESMDKQQSAPQTNLSEVAIVSKRVGRFRRGRSKKKPLVDVGDHIKLKQPVCVIEQLGLEHVYFAEVEGVIDKIWVQDGDPVEYGQKLMTVSVQV</sequence>
<dbReference type="PANTHER" id="PTHR47597">
    <property type="entry name" value="IS A MEMBER OF THE PF|00364 BIOTIN-REQUIRING ENZYMES FAMILY-RELATED"/>
    <property type="match status" value="1"/>
</dbReference>
<dbReference type="PANTHER" id="PTHR47597:SF1">
    <property type="entry name" value="IS A MEMBER OF THE PF|00364 BIOTIN-REQUIRING ENZYMES FAMILY-RELATED"/>
    <property type="match status" value="1"/>
</dbReference>
<reference evidence="3" key="2">
    <citation type="submission" date="2022-01" db="EMBL/GenBank/DDBJ databases">
        <authorList>
            <person name="Hirooka S."/>
            <person name="Miyagishima S.Y."/>
        </authorList>
    </citation>
    <scope>NUCLEOTIDE SEQUENCE</scope>
    <source>
        <strain evidence="3">NBRC 102759</strain>
    </source>
</reference>
<feature type="region of interest" description="Disordered" evidence="1">
    <location>
        <begin position="131"/>
        <end position="188"/>
    </location>
</feature>
<protein>
    <recommendedName>
        <fullName evidence="2">Lipoyl-binding domain-containing protein</fullName>
    </recommendedName>
</protein>
<dbReference type="EMBL" id="BQMJ01000008">
    <property type="protein sequence ID" value="GJQ09397.1"/>
    <property type="molecule type" value="Genomic_DNA"/>
</dbReference>
<dbReference type="CDD" id="cd06850">
    <property type="entry name" value="biotinyl_domain"/>
    <property type="match status" value="1"/>
</dbReference>
<dbReference type="Proteomes" id="UP001061958">
    <property type="component" value="Unassembled WGS sequence"/>
</dbReference>
<comment type="caution">
    <text evidence="3">The sequence shown here is derived from an EMBL/GenBank/DDBJ whole genome shotgun (WGS) entry which is preliminary data.</text>
</comment>
<organism evidence="3 4">
    <name type="scientific">Galdieria partita</name>
    <dbReference type="NCBI Taxonomy" id="83374"/>
    <lineage>
        <taxon>Eukaryota</taxon>
        <taxon>Rhodophyta</taxon>
        <taxon>Bangiophyceae</taxon>
        <taxon>Galdieriales</taxon>
        <taxon>Galdieriaceae</taxon>
        <taxon>Galdieria</taxon>
    </lineage>
</organism>
<dbReference type="AlphaFoldDB" id="A0A9C7UNI8"/>